<keyword evidence="1" id="KW-0808">Transferase</keyword>
<sequence length="176" mass="19963">MKKGLTQVYCGTGKGKTTAAIGQGVRATGHGLKVIMIQFLKGRPTGEVEALKNLEPEFKVFKFEKQKKFFFEMDEEQKADLKSDIKNALNFAKKVLDTKECDVLILDEILGVIENQLFTEDEIINLIENKSDEIELIITGRILPERIKSMADYISTIEETKHPFYKGVTARKGIEY</sequence>
<dbReference type="SUPFAM" id="SSF52540">
    <property type="entry name" value="P-loop containing nucleoside triphosphate hydrolases"/>
    <property type="match status" value="1"/>
</dbReference>
<gene>
    <name evidence="1" type="ORF">EDC19_2386</name>
</gene>
<protein>
    <submittedName>
        <fullName evidence="1">Cob(I)yrinic acid a,c-diamide adenosyltransferase</fullName>
    </submittedName>
</protein>
<comment type="caution">
    <text evidence="1">The sequence shown here is derived from an EMBL/GenBank/DDBJ whole genome shotgun (WGS) entry which is preliminary data.</text>
</comment>
<dbReference type="Proteomes" id="UP000294545">
    <property type="component" value="Unassembled WGS sequence"/>
</dbReference>
<dbReference type="RefSeq" id="WP_132283062.1">
    <property type="nucleotide sequence ID" value="NZ_SMGQ01000015.1"/>
</dbReference>
<keyword evidence="2" id="KW-1185">Reference proteome</keyword>
<dbReference type="GO" id="GO:0009236">
    <property type="term" value="P:cobalamin biosynthetic process"/>
    <property type="evidence" value="ECO:0007669"/>
    <property type="project" value="InterPro"/>
</dbReference>
<dbReference type="EMBL" id="SMGQ01000015">
    <property type="protein sequence ID" value="TCK90617.1"/>
    <property type="molecule type" value="Genomic_DNA"/>
</dbReference>
<evidence type="ECO:0000313" key="1">
    <source>
        <dbReference type="EMBL" id="TCK90617.1"/>
    </source>
</evidence>
<dbReference type="Pfam" id="PF02572">
    <property type="entry name" value="CobA_CobO_BtuR"/>
    <property type="match status" value="1"/>
</dbReference>
<dbReference type="PANTHER" id="PTHR46638">
    <property type="entry name" value="CORRINOID ADENOSYLTRANSFERASE"/>
    <property type="match status" value="1"/>
</dbReference>
<dbReference type="OrthoDB" id="9810309at2"/>
<dbReference type="Gene3D" id="3.40.50.300">
    <property type="entry name" value="P-loop containing nucleotide triphosphate hydrolases"/>
    <property type="match status" value="1"/>
</dbReference>
<dbReference type="PIRSF" id="PIRSF015617">
    <property type="entry name" value="Adensltrnsf_CobA"/>
    <property type="match status" value="1"/>
</dbReference>
<reference evidence="1 2" key="1">
    <citation type="submission" date="2019-03" db="EMBL/GenBank/DDBJ databases">
        <title>Genomic Encyclopedia of Type Strains, Phase IV (KMG-IV): sequencing the most valuable type-strain genomes for metagenomic binning, comparative biology and taxonomic classification.</title>
        <authorList>
            <person name="Goeker M."/>
        </authorList>
    </citation>
    <scope>NUCLEOTIDE SEQUENCE [LARGE SCALE GENOMIC DNA]</scope>
    <source>
        <strain evidence="1 2">DSM 24176</strain>
    </source>
</reference>
<proteinExistence type="predicted"/>
<dbReference type="InterPro" id="IPR003724">
    <property type="entry name" value="CblAdoTrfase_CobA"/>
</dbReference>
<dbReference type="PANTHER" id="PTHR46638:SF1">
    <property type="entry name" value="CORRINOID ADENOSYLTRANSFERASE"/>
    <property type="match status" value="1"/>
</dbReference>
<dbReference type="GO" id="GO:0008817">
    <property type="term" value="F:corrinoid adenosyltransferase activity"/>
    <property type="evidence" value="ECO:0007669"/>
    <property type="project" value="InterPro"/>
</dbReference>
<dbReference type="AlphaFoldDB" id="A0A4R1MEP7"/>
<dbReference type="InterPro" id="IPR027417">
    <property type="entry name" value="P-loop_NTPase"/>
</dbReference>
<accession>A0A4R1MEP7</accession>
<organism evidence="1 2">
    <name type="scientific">Natranaerovirga hydrolytica</name>
    <dbReference type="NCBI Taxonomy" id="680378"/>
    <lineage>
        <taxon>Bacteria</taxon>
        <taxon>Bacillati</taxon>
        <taxon>Bacillota</taxon>
        <taxon>Clostridia</taxon>
        <taxon>Lachnospirales</taxon>
        <taxon>Natranaerovirgaceae</taxon>
        <taxon>Natranaerovirga</taxon>
    </lineage>
</organism>
<name>A0A4R1MEP7_9FIRM</name>
<dbReference type="GO" id="GO:0005524">
    <property type="term" value="F:ATP binding"/>
    <property type="evidence" value="ECO:0007669"/>
    <property type="project" value="InterPro"/>
</dbReference>
<evidence type="ECO:0000313" key="2">
    <source>
        <dbReference type="Proteomes" id="UP000294545"/>
    </source>
</evidence>